<dbReference type="VEuPathDB" id="FungiDB:C5L36_0C07120"/>
<sequence>MDELGKAKDSSISVAVRIRPLTPLEKTYIQDEYESLSIDGRNRAETDSPNGEDTHFGDLRNQRIVASSFPLNLTIKRVLDVVDDRMLIFDPKNNNSRGITRRHTLNSGSIGSHNRRHKEHKFIFDKLFDEQATQNDVYEHTAKPSVDAVLDGFNSTIFAYGATGCGKTFTITGTPEQPGILFLALEELFQKIEDQTDRKISVQVSYLEIYNETIKDLLNVETCPKRLAILENENQEIIVSNLTKVDTNNVEEVMDVVVKGNYNRTVSPTEANLNSSRSHAVLQVYITQTPTVSDIYEKSTKSILSIIDLAGSERASATKNKGTTLHEGANINKSLLALGNCIKALCDPRKISHVPYRDSKLTRLLKFSLGGNCKTVMIVCVAPSSRHYDETLNALKFANRAKEIKTKVMRNRTTVMKHVGSYMKIISDQKRRIYELETLMNSTIKREVDKSFNKHNRIRNQIYSMIDRLWNNVNKVAHLKVEKIHIVVKRKLMMIYIRQIKDFYSGLERYDTLDKLNDLKVDIYTIIESSTLQLATLAESYNKRSELDSILLDTANAFLLKLKELEGWNQEYEDLYKREVDYLKADIERQVFYESSILLDQLIENSDEIANLDLIPKILAQYLSVVEDVAKDFKTVEEARMRCYQLSDNLVESCSQLKNIELDTLSNELNSTNLKKRRISSNGEVFDKGGERSELSFIRQGNRISSINNKLMRINLSNDEEKYKDAHMDSMSEVDSSLVLETEPKTNPPPRVTPVAQNLFLGSESTPRNENVIDVLQDYESPEFVRKKSYSSTMNDEKFTIPEEDDSNSSVIIRKPKETANSNNLYFRSPISPVAPKVKSEKLTSKKLPASPRITSPHRLLGLDADNNTFQFKLRESMGNMDIFSNKENFEGEDDPSTDISKKLNIDMS</sequence>
<dbReference type="GO" id="GO:0070462">
    <property type="term" value="P:plus-end specific microtubule depolymerization"/>
    <property type="evidence" value="ECO:0007669"/>
    <property type="project" value="EnsemblFungi"/>
</dbReference>
<evidence type="ECO:0000256" key="1">
    <source>
        <dbReference type="ARBA" id="ARBA00022701"/>
    </source>
</evidence>
<dbReference type="Gene3D" id="3.40.850.10">
    <property type="entry name" value="Kinesin motor domain"/>
    <property type="match status" value="1"/>
</dbReference>
<dbReference type="GO" id="GO:0007079">
    <property type="term" value="P:mitotic chromosome movement towards spindle pole"/>
    <property type="evidence" value="ECO:0007669"/>
    <property type="project" value="EnsemblFungi"/>
</dbReference>
<dbReference type="EMBL" id="JQFK01000041">
    <property type="protein sequence ID" value="KGK37239.1"/>
    <property type="molecule type" value="Genomic_DNA"/>
</dbReference>
<organism evidence="8 10">
    <name type="scientific">Pichia kudriavzevii</name>
    <name type="common">Yeast</name>
    <name type="synonym">Issatchenkia orientalis</name>
    <dbReference type="NCBI Taxonomy" id="4909"/>
    <lineage>
        <taxon>Eukaryota</taxon>
        <taxon>Fungi</taxon>
        <taxon>Dikarya</taxon>
        <taxon>Ascomycota</taxon>
        <taxon>Saccharomycotina</taxon>
        <taxon>Pichiomycetes</taxon>
        <taxon>Pichiales</taxon>
        <taxon>Pichiaceae</taxon>
        <taxon>Pichia</taxon>
    </lineage>
</organism>
<accession>A0A099NYX5</accession>
<reference evidence="9 11" key="3">
    <citation type="submission" date="2017-05" db="EMBL/GenBank/DDBJ databases">
        <title>The Genome Sequence of Candida krusei Ckrusei653.</title>
        <authorList>
            <person name="Cuomo C."/>
            <person name="Forche A."/>
            <person name="Young S."/>
            <person name="Abouelleil A."/>
            <person name="Cao P."/>
            <person name="Chapman S."/>
            <person name="Cusick C."/>
            <person name="Shea T."/>
            <person name="Nusbaum C."/>
            <person name="Birren B."/>
        </authorList>
    </citation>
    <scope>NUCLEOTIDE SEQUENCE [LARGE SCALE GENOMIC DNA]</scope>
    <source>
        <strain evidence="9 11">Ckrusei653</strain>
    </source>
</reference>
<reference evidence="10" key="1">
    <citation type="journal article" date="2014" name="Microb. Cell Fact.">
        <title>Exploiting Issatchenkia orientalis SD108 for succinic acid production.</title>
        <authorList>
            <person name="Xiao H."/>
            <person name="Shao Z."/>
            <person name="Jiang Y."/>
            <person name="Dole S."/>
            <person name="Zhao H."/>
        </authorList>
    </citation>
    <scope>NUCLEOTIDE SEQUENCE [LARGE SCALE GENOMIC DNA]</scope>
    <source>
        <strain evidence="10">SD108</strain>
    </source>
</reference>
<dbReference type="AlphaFoldDB" id="A0A099NYX5"/>
<dbReference type="InterPro" id="IPR027417">
    <property type="entry name" value="P-loop_NTPase"/>
</dbReference>
<dbReference type="PROSITE" id="PS50067">
    <property type="entry name" value="KINESIN_MOTOR_2"/>
    <property type="match status" value="1"/>
</dbReference>
<dbReference type="PRINTS" id="PR00380">
    <property type="entry name" value="KINESINHEAVY"/>
</dbReference>
<feature type="region of interest" description="Disordered" evidence="5">
    <location>
        <begin position="886"/>
        <end position="909"/>
    </location>
</feature>
<dbReference type="GO" id="GO:0031115">
    <property type="term" value="P:negative regulation of microtubule polymerization"/>
    <property type="evidence" value="ECO:0007669"/>
    <property type="project" value="EnsemblFungi"/>
</dbReference>
<dbReference type="SMART" id="SM00129">
    <property type="entry name" value="KISc"/>
    <property type="match status" value="1"/>
</dbReference>
<evidence type="ECO:0000256" key="3">
    <source>
        <dbReference type="ARBA" id="ARBA00023175"/>
    </source>
</evidence>
<evidence type="ECO:0000313" key="8">
    <source>
        <dbReference type="EMBL" id="KGK37239.1"/>
    </source>
</evidence>
<dbReference type="EMBL" id="NHMM01000001">
    <property type="protein sequence ID" value="OUT24342.1"/>
    <property type="molecule type" value="Genomic_DNA"/>
</dbReference>
<dbReference type="GO" id="GO:0030473">
    <property type="term" value="P:nuclear migration along microtubule"/>
    <property type="evidence" value="ECO:0007669"/>
    <property type="project" value="EnsemblFungi"/>
</dbReference>
<dbReference type="GO" id="GO:0008017">
    <property type="term" value="F:microtubule binding"/>
    <property type="evidence" value="ECO:0007669"/>
    <property type="project" value="InterPro"/>
</dbReference>
<evidence type="ECO:0000313" key="9">
    <source>
        <dbReference type="EMBL" id="OUT24342.1"/>
    </source>
</evidence>
<dbReference type="GO" id="GO:0099606">
    <property type="term" value="P:microtubule plus-end directed mitotic chromosome migration"/>
    <property type="evidence" value="ECO:0007669"/>
    <property type="project" value="EnsemblFungi"/>
</dbReference>
<dbReference type="KEGG" id="pkz:C5L36_0C07120"/>
<protein>
    <recommendedName>
        <fullName evidence="6">Kinesin motor domain-containing protein</fullName>
    </recommendedName>
</protein>
<dbReference type="RefSeq" id="XP_029322270.1">
    <property type="nucleotide sequence ID" value="XM_029466410.1"/>
</dbReference>
<dbReference type="GO" id="GO:0005880">
    <property type="term" value="C:nuclear microtubule"/>
    <property type="evidence" value="ECO:0007669"/>
    <property type="project" value="EnsemblFungi"/>
</dbReference>
<dbReference type="GO" id="GO:0045144">
    <property type="term" value="P:meiotic sister chromatid segregation"/>
    <property type="evidence" value="ECO:0007669"/>
    <property type="project" value="EnsemblFungi"/>
</dbReference>
<dbReference type="InterPro" id="IPR027640">
    <property type="entry name" value="Kinesin-like_fam"/>
</dbReference>
<evidence type="ECO:0000256" key="2">
    <source>
        <dbReference type="ARBA" id="ARBA00023054"/>
    </source>
</evidence>
<name>A0A099NYX5_PICKU</name>
<comment type="similarity">
    <text evidence="4">Belongs to the TRAFAC class myosin-kinesin ATPase superfamily. Kinesin family.</text>
</comment>
<dbReference type="GO" id="GO:0000776">
    <property type="term" value="C:kinetochore"/>
    <property type="evidence" value="ECO:0007669"/>
    <property type="project" value="EnsemblFungi"/>
</dbReference>
<reference evidence="8" key="2">
    <citation type="submission" date="2014-08" db="EMBL/GenBank/DDBJ databases">
        <title>Exploiting Issatchenkia orientalis SD108 for Succinic Acid Production.</title>
        <authorList>
            <person name="Xiao H."/>
            <person name="Shao Z."/>
            <person name="Jiang Y."/>
            <person name="Dole S."/>
            <person name="Zhao H."/>
        </authorList>
    </citation>
    <scope>NUCLEOTIDE SEQUENCE [LARGE SCALE GENOMIC DNA]</scope>
    <source>
        <strain evidence="8">SD108</strain>
    </source>
</reference>
<dbReference type="Pfam" id="PF00225">
    <property type="entry name" value="Kinesin"/>
    <property type="match status" value="1"/>
</dbReference>
<dbReference type="InterPro" id="IPR036961">
    <property type="entry name" value="Kinesin_motor_dom_sf"/>
</dbReference>
<dbReference type="GO" id="GO:0008574">
    <property type="term" value="F:plus-end-directed microtubule motor activity"/>
    <property type="evidence" value="ECO:0007669"/>
    <property type="project" value="EnsemblFungi"/>
</dbReference>
<keyword evidence="2" id="KW-0175">Coiled coil</keyword>
<dbReference type="GO" id="GO:0061673">
    <property type="term" value="C:mitotic spindle astral microtubule"/>
    <property type="evidence" value="ECO:0007669"/>
    <property type="project" value="EnsemblFungi"/>
</dbReference>
<proteinExistence type="inferred from homology"/>
<dbReference type="GO" id="GO:0007020">
    <property type="term" value="P:microtubule nucleation"/>
    <property type="evidence" value="ECO:0007669"/>
    <property type="project" value="EnsemblFungi"/>
</dbReference>
<dbReference type="InterPro" id="IPR001752">
    <property type="entry name" value="Kinesin_motor_dom"/>
</dbReference>
<dbReference type="eggNOG" id="KOG0242">
    <property type="taxonomic scope" value="Eukaryota"/>
</dbReference>
<reference evidence="7 12" key="4">
    <citation type="submission" date="2018-06" db="EMBL/GenBank/DDBJ databases">
        <title>Population genomics shows no distinction between pathogenic Candida krusei and environmental Pichia kudriavzevii: One species, four names.</title>
        <authorList>
            <person name="Douglass A.P."/>
            <person name="Offei B."/>
            <person name="Braun-Galleani S."/>
            <person name="Coughlan A.Y."/>
            <person name="Martos A."/>
            <person name="Ortiz-Merino R.A."/>
            <person name="Byrne K.P."/>
            <person name="Wolfe K.H."/>
        </authorList>
    </citation>
    <scope>NUCLEOTIDE SEQUENCE [LARGE SCALE GENOMIC DNA]</scope>
    <source>
        <strain evidence="7 12">CBS573</strain>
    </source>
</reference>
<evidence type="ECO:0000256" key="4">
    <source>
        <dbReference type="PROSITE-ProRule" id="PRU00283"/>
    </source>
</evidence>
<dbReference type="Proteomes" id="UP000195871">
    <property type="component" value="Unassembled WGS sequence"/>
</dbReference>
<keyword evidence="4" id="KW-0547">Nucleotide-binding</keyword>
<feature type="compositionally biased region" description="Basic and acidic residues" evidence="5">
    <location>
        <begin position="900"/>
        <end position="909"/>
    </location>
</feature>
<evidence type="ECO:0000313" key="10">
    <source>
        <dbReference type="Proteomes" id="UP000029867"/>
    </source>
</evidence>
<evidence type="ECO:0000313" key="12">
    <source>
        <dbReference type="Proteomes" id="UP000249293"/>
    </source>
</evidence>
<dbReference type="PANTHER" id="PTHR47968:SF13">
    <property type="entry name" value="KINESIN-LIKE PROTEIN KIF19 ISOFORM X1"/>
    <property type="match status" value="1"/>
</dbReference>
<gene>
    <name evidence="7" type="ORF">C5L36_0C07120</name>
    <name evidence="9" type="ORF">CAS74_000729</name>
    <name evidence="8" type="ORF">JL09_g3620</name>
</gene>
<dbReference type="GeneID" id="40384588"/>
<keyword evidence="4" id="KW-0067">ATP-binding</keyword>
<evidence type="ECO:0000313" key="11">
    <source>
        <dbReference type="Proteomes" id="UP000195871"/>
    </source>
</evidence>
<dbReference type="HOGENOM" id="CLU_001485_21_2_1"/>
<dbReference type="GO" id="GO:0090307">
    <property type="term" value="P:mitotic spindle assembly"/>
    <property type="evidence" value="ECO:0007669"/>
    <property type="project" value="EnsemblFungi"/>
</dbReference>
<evidence type="ECO:0000256" key="5">
    <source>
        <dbReference type="SAM" id="MobiDB-lite"/>
    </source>
</evidence>
<evidence type="ECO:0000259" key="6">
    <source>
        <dbReference type="PROSITE" id="PS50067"/>
    </source>
</evidence>
<dbReference type="GO" id="GO:0051228">
    <property type="term" value="P:mitotic spindle disassembly"/>
    <property type="evidence" value="ECO:0007669"/>
    <property type="project" value="EnsemblFungi"/>
</dbReference>
<evidence type="ECO:0000313" key="7">
    <source>
        <dbReference type="EMBL" id="AWU76793.1"/>
    </source>
</evidence>
<keyword evidence="3 4" id="KW-0505">Motor protein</keyword>
<dbReference type="GO" id="GO:0005524">
    <property type="term" value="F:ATP binding"/>
    <property type="evidence" value="ECO:0007669"/>
    <property type="project" value="UniProtKB-UniRule"/>
</dbReference>
<dbReference type="SUPFAM" id="SSF52540">
    <property type="entry name" value="P-loop containing nucleoside triphosphate hydrolases"/>
    <property type="match status" value="1"/>
</dbReference>
<feature type="domain" description="Kinesin motor" evidence="6">
    <location>
        <begin position="11"/>
        <end position="404"/>
    </location>
</feature>
<dbReference type="OrthoDB" id="3176171at2759"/>
<dbReference type="GO" id="GO:0070463">
    <property type="term" value="F:tubulin-dependent ATPase activity"/>
    <property type="evidence" value="ECO:0007669"/>
    <property type="project" value="EnsemblFungi"/>
</dbReference>
<keyword evidence="1" id="KW-0493">Microtubule</keyword>
<dbReference type="GO" id="GO:1990023">
    <property type="term" value="C:mitotic spindle midzone"/>
    <property type="evidence" value="ECO:0007669"/>
    <property type="project" value="EnsemblFungi"/>
</dbReference>
<dbReference type="GO" id="GO:0032888">
    <property type="term" value="P:regulation of mitotic spindle elongation"/>
    <property type="evidence" value="ECO:0007669"/>
    <property type="project" value="EnsemblFungi"/>
</dbReference>
<dbReference type="GO" id="GO:0035371">
    <property type="term" value="C:microtubule plus-end"/>
    <property type="evidence" value="ECO:0007669"/>
    <property type="project" value="EnsemblFungi"/>
</dbReference>
<feature type="binding site" evidence="4">
    <location>
        <begin position="161"/>
        <end position="168"/>
    </location>
    <ligand>
        <name>ATP</name>
        <dbReference type="ChEBI" id="CHEBI:30616"/>
    </ligand>
</feature>
<dbReference type="PANTHER" id="PTHR47968">
    <property type="entry name" value="CENTROMERE PROTEIN E"/>
    <property type="match status" value="1"/>
</dbReference>
<dbReference type="Proteomes" id="UP000029867">
    <property type="component" value="Unassembled WGS sequence"/>
</dbReference>
<keyword evidence="12" id="KW-1185">Reference proteome</keyword>
<dbReference type="Proteomes" id="UP000249293">
    <property type="component" value="Chromosome 3"/>
</dbReference>
<dbReference type="GO" id="GO:0000132">
    <property type="term" value="P:establishment of mitotic spindle orientation"/>
    <property type="evidence" value="ECO:0007669"/>
    <property type="project" value="EnsemblFungi"/>
</dbReference>
<dbReference type="EMBL" id="CP028775">
    <property type="protein sequence ID" value="AWU76793.1"/>
    <property type="molecule type" value="Genomic_DNA"/>
</dbReference>
<dbReference type="STRING" id="4909.A0A099NYX5"/>